<evidence type="ECO:0008006" key="3">
    <source>
        <dbReference type="Google" id="ProtNLM"/>
    </source>
</evidence>
<sequence>MAVAQLIVVSPPGSGTPLLAGVTTALGYTSYGTMSGDPAAAGAQPGPGEVYPLLTAAYGPDRGAGLLDRQRADRDTLEVAFHAAVGALWRVWWTRLGQPTTLASPVDPDIEARLTRLPGSALLGLLPGRGCWYVTGLDLRRADAGFLRSWHSGGRPPIVFHHRDIRDRIVQQIRALSQPPGRVGSMPEHLVYRDILATLPTLDAKITLALTDPGFPGMREARHSQWLRHHPAIHVITHEELAVPGRPREQALTRLLHVLGHPGPPPAVAEGDAEDAGDVPIGAGRHFFTPAHEELLHRHHGGLLPPVAPAGVPAPAPAR</sequence>
<gene>
    <name evidence="1" type="ORF">ACFO3J_18500</name>
</gene>
<protein>
    <recommendedName>
        <fullName evidence="3">Sulfotransferase family protein</fullName>
    </recommendedName>
</protein>
<keyword evidence="2" id="KW-1185">Reference proteome</keyword>
<reference evidence="2" key="1">
    <citation type="journal article" date="2019" name="Int. J. Syst. Evol. Microbiol.">
        <title>The Global Catalogue of Microorganisms (GCM) 10K type strain sequencing project: providing services to taxonomists for standard genome sequencing and annotation.</title>
        <authorList>
            <consortium name="The Broad Institute Genomics Platform"/>
            <consortium name="The Broad Institute Genome Sequencing Center for Infectious Disease"/>
            <person name="Wu L."/>
            <person name="Ma J."/>
        </authorList>
    </citation>
    <scope>NUCLEOTIDE SEQUENCE [LARGE SCALE GENOMIC DNA]</scope>
    <source>
        <strain evidence="2">CGMCC 4.7237</strain>
    </source>
</reference>
<evidence type="ECO:0000313" key="1">
    <source>
        <dbReference type="EMBL" id="MFC4033456.1"/>
    </source>
</evidence>
<dbReference type="RefSeq" id="WP_386430551.1">
    <property type="nucleotide sequence ID" value="NZ_JBHSBB010000013.1"/>
</dbReference>
<name>A0ABV8HPA5_9ACTN</name>
<evidence type="ECO:0000313" key="2">
    <source>
        <dbReference type="Proteomes" id="UP001595765"/>
    </source>
</evidence>
<accession>A0ABV8HPA5</accession>
<dbReference type="EMBL" id="JBHSBB010000013">
    <property type="protein sequence ID" value="MFC4033456.1"/>
    <property type="molecule type" value="Genomic_DNA"/>
</dbReference>
<organism evidence="1 2">
    <name type="scientific">Streptomyces polygonati</name>
    <dbReference type="NCBI Taxonomy" id="1617087"/>
    <lineage>
        <taxon>Bacteria</taxon>
        <taxon>Bacillati</taxon>
        <taxon>Actinomycetota</taxon>
        <taxon>Actinomycetes</taxon>
        <taxon>Kitasatosporales</taxon>
        <taxon>Streptomycetaceae</taxon>
        <taxon>Streptomyces</taxon>
    </lineage>
</organism>
<dbReference type="Proteomes" id="UP001595765">
    <property type="component" value="Unassembled WGS sequence"/>
</dbReference>
<comment type="caution">
    <text evidence="1">The sequence shown here is derived from an EMBL/GenBank/DDBJ whole genome shotgun (WGS) entry which is preliminary data.</text>
</comment>
<proteinExistence type="predicted"/>